<evidence type="ECO:0000256" key="1">
    <source>
        <dbReference type="SAM" id="MobiDB-lite"/>
    </source>
</evidence>
<gene>
    <name evidence="2" type="ORF">GCM10017783_04560</name>
</gene>
<name>A0ABQ3K542_9DEIO</name>
<dbReference type="Proteomes" id="UP000632154">
    <property type="component" value="Unassembled WGS sequence"/>
</dbReference>
<proteinExistence type="predicted"/>
<accession>A0ABQ3K542</accession>
<sequence>MAVFRISGYLSMSLNLEHTPGADPRDLEVHEQRARDIRFDHSVPGKLKRRFAGRGLTPLGSERYELEQAAQLYGEMAAWREAAGEEAQQAQEFRQRQAHLERMAAQTDEAGAGHITTATDALEEVEGSD</sequence>
<feature type="region of interest" description="Disordered" evidence="1">
    <location>
        <begin position="106"/>
        <end position="129"/>
    </location>
</feature>
<protein>
    <submittedName>
        <fullName evidence="2">Uncharacterized protein</fullName>
    </submittedName>
</protein>
<evidence type="ECO:0000313" key="3">
    <source>
        <dbReference type="Proteomes" id="UP000632154"/>
    </source>
</evidence>
<reference evidence="3" key="1">
    <citation type="journal article" date="2019" name="Int. J. Syst. Evol. Microbiol.">
        <title>The Global Catalogue of Microorganisms (GCM) 10K type strain sequencing project: providing services to taxonomists for standard genome sequencing and annotation.</title>
        <authorList>
            <consortium name="The Broad Institute Genomics Platform"/>
            <consortium name="The Broad Institute Genome Sequencing Center for Infectious Disease"/>
            <person name="Wu L."/>
            <person name="Ma J."/>
        </authorList>
    </citation>
    <scope>NUCLEOTIDE SEQUENCE [LARGE SCALE GENOMIC DNA]</scope>
    <source>
        <strain evidence="3">CGMCC 1.18439</strain>
    </source>
</reference>
<evidence type="ECO:0000313" key="2">
    <source>
        <dbReference type="EMBL" id="GHF95738.1"/>
    </source>
</evidence>
<keyword evidence="3" id="KW-1185">Reference proteome</keyword>
<organism evidence="2 3">
    <name type="scientific">Deinococcus piscis</name>
    <dbReference type="NCBI Taxonomy" id="394230"/>
    <lineage>
        <taxon>Bacteria</taxon>
        <taxon>Thermotogati</taxon>
        <taxon>Deinococcota</taxon>
        <taxon>Deinococci</taxon>
        <taxon>Deinococcales</taxon>
        <taxon>Deinococcaceae</taxon>
        <taxon>Deinococcus</taxon>
    </lineage>
</organism>
<dbReference type="EMBL" id="BNAL01000003">
    <property type="protein sequence ID" value="GHF95738.1"/>
    <property type="molecule type" value="Genomic_DNA"/>
</dbReference>
<comment type="caution">
    <text evidence="2">The sequence shown here is derived from an EMBL/GenBank/DDBJ whole genome shotgun (WGS) entry which is preliminary data.</text>
</comment>